<feature type="transmembrane region" description="Helical" evidence="1">
    <location>
        <begin position="38"/>
        <end position="62"/>
    </location>
</feature>
<evidence type="ECO:0000256" key="1">
    <source>
        <dbReference type="SAM" id="Phobius"/>
    </source>
</evidence>
<evidence type="ECO:0000313" key="2">
    <source>
        <dbReference type="EMBL" id="MPC15735.1"/>
    </source>
</evidence>
<keyword evidence="1" id="KW-0812">Transmembrane</keyword>
<proteinExistence type="predicted"/>
<evidence type="ECO:0000313" key="3">
    <source>
        <dbReference type="Proteomes" id="UP000324222"/>
    </source>
</evidence>
<organism evidence="2 3">
    <name type="scientific">Portunus trituberculatus</name>
    <name type="common">Swimming crab</name>
    <name type="synonym">Neptunus trituberculatus</name>
    <dbReference type="NCBI Taxonomy" id="210409"/>
    <lineage>
        <taxon>Eukaryota</taxon>
        <taxon>Metazoa</taxon>
        <taxon>Ecdysozoa</taxon>
        <taxon>Arthropoda</taxon>
        <taxon>Crustacea</taxon>
        <taxon>Multicrustacea</taxon>
        <taxon>Malacostraca</taxon>
        <taxon>Eumalacostraca</taxon>
        <taxon>Eucarida</taxon>
        <taxon>Decapoda</taxon>
        <taxon>Pleocyemata</taxon>
        <taxon>Brachyura</taxon>
        <taxon>Eubrachyura</taxon>
        <taxon>Portunoidea</taxon>
        <taxon>Portunidae</taxon>
        <taxon>Portuninae</taxon>
        <taxon>Portunus</taxon>
    </lineage>
</organism>
<protein>
    <submittedName>
        <fullName evidence="2">Uncharacterized protein</fullName>
    </submittedName>
</protein>
<dbReference type="Proteomes" id="UP000324222">
    <property type="component" value="Unassembled WGS sequence"/>
</dbReference>
<gene>
    <name evidence="2" type="ORF">E2C01_008536</name>
</gene>
<dbReference type="AlphaFoldDB" id="A0A5B7D341"/>
<accession>A0A5B7D341</accession>
<keyword evidence="3" id="KW-1185">Reference proteome</keyword>
<reference evidence="2 3" key="1">
    <citation type="submission" date="2019-05" db="EMBL/GenBank/DDBJ databases">
        <title>Another draft genome of Portunus trituberculatus and its Hox gene families provides insights of decapod evolution.</title>
        <authorList>
            <person name="Jeong J.-H."/>
            <person name="Song I."/>
            <person name="Kim S."/>
            <person name="Choi T."/>
            <person name="Kim D."/>
            <person name="Ryu S."/>
            <person name="Kim W."/>
        </authorList>
    </citation>
    <scope>NUCLEOTIDE SEQUENCE [LARGE SCALE GENOMIC DNA]</scope>
    <source>
        <tissue evidence="2">Muscle</tissue>
    </source>
</reference>
<keyword evidence="1" id="KW-0472">Membrane</keyword>
<dbReference type="EMBL" id="VSRR010000451">
    <property type="protein sequence ID" value="MPC15735.1"/>
    <property type="molecule type" value="Genomic_DNA"/>
</dbReference>
<keyword evidence="1" id="KW-1133">Transmembrane helix</keyword>
<name>A0A5B7D341_PORTR</name>
<sequence length="198" mass="21928">MIVRWWLFGVFLSGLKERQQWARIVMIVEAVQSIENVVLTMVMGVAVMVMTTVVVMVMVTAAGRRADVVSLRSRGPITDLIPQRPWRWFVFKLRWGWIEKQQTIIRNLFLVPSVTTASPCLASPCLVCRTTQSVMSGGTELGVFVLPVCVAAGLGREARLMGETPAPPTLPLLDRATPQPTLARQTVPCQLSLQNITV</sequence>
<comment type="caution">
    <text evidence="2">The sequence shown here is derived from an EMBL/GenBank/DDBJ whole genome shotgun (WGS) entry which is preliminary data.</text>
</comment>